<dbReference type="Proteomes" id="UP001433638">
    <property type="component" value="Unassembled WGS sequence"/>
</dbReference>
<dbReference type="HAMAP" id="MF_00688">
    <property type="entry name" value="Leu_Phe_trans"/>
    <property type="match status" value="1"/>
</dbReference>
<evidence type="ECO:0000313" key="6">
    <source>
        <dbReference type="Proteomes" id="UP001433638"/>
    </source>
</evidence>
<dbReference type="InterPro" id="IPR042221">
    <property type="entry name" value="Leu/Phe-tRNA_Trfase_N"/>
</dbReference>
<gene>
    <name evidence="4 5" type="primary">aat</name>
    <name evidence="5" type="ORF">ABNW52_05755</name>
</gene>
<comment type="catalytic activity">
    <reaction evidence="4">
        <text>L-phenylalanyl-tRNA(Phe) + an N-terminal L-alpha-aminoacyl-[protein] = an N-terminal L-phenylalanyl-L-alpha-aminoacyl-[protein] + tRNA(Phe)</text>
        <dbReference type="Rhea" id="RHEA:43632"/>
        <dbReference type="Rhea" id="RHEA-COMP:9668"/>
        <dbReference type="Rhea" id="RHEA-COMP:9699"/>
        <dbReference type="Rhea" id="RHEA-COMP:10636"/>
        <dbReference type="Rhea" id="RHEA-COMP:10637"/>
        <dbReference type="ChEBI" id="CHEBI:78442"/>
        <dbReference type="ChEBI" id="CHEBI:78531"/>
        <dbReference type="ChEBI" id="CHEBI:78597"/>
        <dbReference type="ChEBI" id="CHEBI:83561"/>
        <dbReference type="EC" id="2.3.2.6"/>
    </reaction>
</comment>
<dbReference type="Gene3D" id="3.40.630.70">
    <property type="entry name" value="Leucyl/phenylalanyl-tRNA-protein transferase, C-terminal domain"/>
    <property type="match status" value="1"/>
</dbReference>
<keyword evidence="1 4" id="KW-0963">Cytoplasm</keyword>
<dbReference type="Pfam" id="PF03588">
    <property type="entry name" value="Leu_Phe_trans"/>
    <property type="match status" value="1"/>
</dbReference>
<evidence type="ECO:0000256" key="4">
    <source>
        <dbReference type="HAMAP-Rule" id="MF_00688"/>
    </source>
</evidence>
<accession>A0ABV1M1L0</accession>
<dbReference type="PANTHER" id="PTHR30098:SF2">
    <property type="entry name" value="LEUCYL_PHENYLALANYL-TRNA--PROTEIN TRANSFERASE"/>
    <property type="match status" value="1"/>
</dbReference>
<comment type="similarity">
    <text evidence="4">Belongs to the L/F-transferase family.</text>
</comment>
<sequence length="233" mass="25620">MIPILGDAYVFPPLTRALTEPDGLLAAGGDLSSGRLLAGYQRGIFPWFSPGDPILWWAPSQRMVLEPDGVRVTRSLAKALRNKPYTFRFDTAFEQVVRECAAPRDGQSGTWITEEMIAAYCALHAAGHAHSAEVWQQGRLVGGLYGVAVGRMFYGESMFHRVSDASKIALVRAAECLFANGFGMIDCQMFTPHLESLGAHLVHRDEFVARLETYTVQPAPAALWATEFCNEPS</sequence>
<dbReference type="RefSeq" id="WP_349585296.1">
    <property type="nucleotide sequence ID" value="NZ_JBEFLD010000003.1"/>
</dbReference>
<dbReference type="InterPro" id="IPR042203">
    <property type="entry name" value="Leu/Phe-tRNA_Trfase_C"/>
</dbReference>
<proteinExistence type="inferred from homology"/>
<comment type="function">
    <text evidence="4">Functions in the N-end rule pathway of protein degradation where it conjugates Leu, Phe and, less efficiently, Met from aminoacyl-tRNAs to the N-termini of proteins containing an N-terminal arginine or lysine.</text>
</comment>
<organism evidence="5 6">
    <name type="scientific">Vogesella oryzagri</name>
    <dbReference type="NCBI Taxonomy" id="3160864"/>
    <lineage>
        <taxon>Bacteria</taxon>
        <taxon>Pseudomonadati</taxon>
        <taxon>Pseudomonadota</taxon>
        <taxon>Betaproteobacteria</taxon>
        <taxon>Neisseriales</taxon>
        <taxon>Chromobacteriaceae</taxon>
        <taxon>Vogesella</taxon>
    </lineage>
</organism>
<evidence type="ECO:0000256" key="2">
    <source>
        <dbReference type="ARBA" id="ARBA00022679"/>
    </source>
</evidence>
<dbReference type="GO" id="GO:0008914">
    <property type="term" value="F:leucyl-tRNA--protein transferase activity"/>
    <property type="evidence" value="ECO:0007669"/>
    <property type="project" value="UniProtKB-EC"/>
</dbReference>
<comment type="catalytic activity">
    <reaction evidence="4">
        <text>N-terminal L-arginyl-[protein] + L-leucyl-tRNA(Leu) = N-terminal L-leucyl-L-arginyl-[protein] + tRNA(Leu) + H(+)</text>
        <dbReference type="Rhea" id="RHEA:50416"/>
        <dbReference type="Rhea" id="RHEA-COMP:9613"/>
        <dbReference type="Rhea" id="RHEA-COMP:9622"/>
        <dbReference type="Rhea" id="RHEA-COMP:12672"/>
        <dbReference type="Rhea" id="RHEA-COMP:12673"/>
        <dbReference type="ChEBI" id="CHEBI:15378"/>
        <dbReference type="ChEBI" id="CHEBI:64719"/>
        <dbReference type="ChEBI" id="CHEBI:78442"/>
        <dbReference type="ChEBI" id="CHEBI:78494"/>
        <dbReference type="ChEBI" id="CHEBI:133044"/>
        <dbReference type="EC" id="2.3.2.6"/>
    </reaction>
</comment>
<keyword evidence="6" id="KW-1185">Reference proteome</keyword>
<dbReference type="EC" id="2.3.2.6" evidence="4"/>
<evidence type="ECO:0000256" key="3">
    <source>
        <dbReference type="ARBA" id="ARBA00023315"/>
    </source>
</evidence>
<dbReference type="InterPro" id="IPR004616">
    <property type="entry name" value="Leu/Phe-tRNA_Trfase"/>
</dbReference>
<dbReference type="InterPro" id="IPR016181">
    <property type="entry name" value="Acyl_CoA_acyltransferase"/>
</dbReference>
<comment type="caution">
    <text evidence="5">The sequence shown here is derived from an EMBL/GenBank/DDBJ whole genome shotgun (WGS) entry which is preliminary data.</text>
</comment>
<evidence type="ECO:0000313" key="5">
    <source>
        <dbReference type="EMBL" id="MEQ6290122.1"/>
    </source>
</evidence>
<evidence type="ECO:0000256" key="1">
    <source>
        <dbReference type="ARBA" id="ARBA00022490"/>
    </source>
</evidence>
<dbReference type="EMBL" id="JBEFLD010000003">
    <property type="protein sequence ID" value="MEQ6290122.1"/>
    <property type="molecule type" value="Genomic_DNA"/>
</dbReference>
<dbReference type="PANTHER" id="PTHR30098">
    <property type="entry name" value="LEUCYL/PHENYLALANYL-TRNA--PROTEIN TRANSFERASE"/>
    <property type="match status" value="1"/>
</dbReference>
<keyword evidence="2 4" id="KW-0808">Transferase</keyword>
<dbReference type="SUPFAM" id="SSF55729">
    <property type="entry name" value="Acyl-CoA N-acyltransferases (Nat)"/>
    <property type="match status" value="1"/>
</dbReference>
<dbReference type="NCBIfam" id="TIGR00667">
    <property type="entry name" value="aat"/>
    <property type="match status" value="1"/>
</dbReference>
<dbReference type="Gene3D" id="3.30.70.3550">
    <property type="entry name" value="Leucyl/phenylalanyl-tRNA-protein transferase, N-terminal domain"/>
    <property type="match status" value="1"/>
</dbReference>
<keyword evidence="3 4" id="KW-0012">Acyltransferase</keyword>
<comment type="subcellular location">
    <subcellularLocation>
        <location evidence="4">Cytoplasm</location>
    </subcellularLocation>
</comment>
<name>A0ABV1M1L0_9NEIS</name>
<comment type="catalytic activity">
    <reaction evidence="4">
        <text>N-terminal L-lysyl-[protein] + L-leucyl-tRNA(Leu) = N-terminal L-leucyl-L-lysyl-[protein] + tRNA(Leu) + H(+)</text>
        <dbReference type="Rhea" id="RHEA:12340"/>
        <dbReference type="Rhea" id="RHEA-COMP:9613"/>
        <dbReference type="Rhea" id="RHEA-COMP:9622"/>
        <dbReference type="Rhea" id="RHEA-COMP:12670"/>
        <dbReference type="Rhea" id="RHEA-COMP:12671"/>
        <dbReference type="ChEBI" id="CHEBI:15378"/>
        <dbReference type="ChEBI" id="CHEBI:65249"/>
        <dbReference type="ChEBI" id="CHEBI:78442"/>
        <dbReference type="ChEBI" id="CHEBI:78494"/>
        <dbReference type="ChEBI" id="CHEBI:133043"/>
        <dbReference type="EC" id="2.3.2.6"/>
    </reaction>
</comment>
<protein>
    <recommendedName>
        <fullName evidence="4">Leucyl/phenylalanyl-tRNA--protein transferase</fullName>
        <ecNumber evidence="4">2.3.2.6</ecNumber>
    </recommendedName>
    <alternativeName>
        <fullName evidence="4">L/F-transferase</fullName>
    </alternativeName>
    <alternativeName>
        <fullName evidence="4">Leucyltransferase</fullName>
    </alternativeName>
    <alternativeName>
        <fullName evidence="4">Phenyalanyltransferase</fullName>
    </alternativeName>
</protein>
<reference evidence="5" key="1">
    <citation type="submission" date="2024-06" db="EMBL/GenBank/DDBJ databases">
        <title>Genome sequence of Vogesella sp. MAHUQ-64.</title>
        <authorList>
            <person name="Huq M.A."/>
        </authorList>
    </citation>
    <scope>NUCLEOTIDE SEQUENCE</scope>
    <source>
        <strain evidence="5">MAHUQ-64</strain>
    </source>
</reference>